<dbReference type="Proteomes" id="UP000289792">
    <property type="component" value="Unassembled WGS sequence"/>
</dbReference>
<feature type="chain" id="PRO_5020663243" description="Outer membrane protein beta-barrel domain-containing protein" evidence="2">
    <location>
        <begin position="20"/>
        <end position="292"/>
    </location>
</feature>
<keyword evidence="5" id="KW-1185">Reference proteome</keyword>
<feature type="signal peptide" evidence="2">
    <location>
        <begin position="1"/>
        <end position="19"/>
    </location>
</feature>
<evidence type="ECO:0000256" key="2">
    <source>
        <dbReference type="SAM" id="SignalP"/>
    </source>
</evidence>
<organism evidence="4 5">
    <name type="scientific">Gelidibacter gilvus</name>
    <dbReference type="NCBI Taxonomy" id="59602"/>
    <lineage>
        <taxon>Bacteria</taxon>
        <taxon>Pseudomonadati</taxon>
        <taxon>Bacteroidota</taxon>
        <taxon>Flavobacteriia</taxon>
        <taxon>Flavobacteriales</taxon>
        <taxon>Flavobacteriaceae</taxon>
        <taxon>Gelidibacter</taxon>
    </lineage>
</organism>
<protein>
    <recommendedName>
        <fullName evidence="3">Outer membrane protein beta-barrel domain-containing protein</fullName>
    </recommendedName>
</protein>
<evidence type="ECO:0000313" key="4">
    <source>
        <dbReference type="EMBL" id="RXJ43780.1"/>
    </source>
</evidence>
<keyword evidence="1 2" id="KW-0732">Signal</keyword>
<proteinExistence type="predicted"/>
<evidence type="ECO:0000313" key="5">
    <source>
        <dbReference type="Proteomes" id="UP000289792"/>
    </source>
</evidence>
<accession>A0A4Q0XBW5</accession>
<gene>
    <name evidence="4" type="ORF">ESZ48_18725</name>
</gene>
<dbReference type="Pfam" id="PF13505">
    <property type="entry name" value="OMP_b-brl"/>
    <property type="match status" value="1"/>
</dbReference>
<reference evidence="4 5" key="1">
    <citation type="submission" date="2019-01" db="EMBL/GenBank/DDBJ databases">
        <title>Genome sequence of the Antarctic species Gelidibacter gilvus ACAM 158(T).</title>
        <authorList>
            <person name="Bowman J.P."/>
        </authorList>
    </citation>
    <scope>NUCLEOTIDE SEQUENCE [LARGE SCALE GENOMIC DNA]</scope>
    <source>
        <strain evidence="4 5">IC158</strain>
    </source>
</reference>
<name>A0A4Q0XBW5_9FLAO</name>
<dbReference type="InterPro" id="IPR027385">
    <property type="entry name" value="Beta-barrel_OMP"/>
</dbReference>
<dbReference type="RefSeq" id="WP_129019038.1">
    <property type="nucleotide sequence ID" value="NZ_SDDZ01000021.1"/>
</dbReference>
<dbReference type="InterPro" id="IPR011250">
    <property type="entry name" value="OMP/PagP_B-barrel"/>
</dbReference>
<evidence type="ECO:0000259" key="3">
    <source>
        <dbReference type="Pfam" id="PF13505"/>
    </source>
</evidence>
<evidence type="ECO:0000256" key="1">
    <source>
        <dbReference type="ARBA" id="ARBA00022729"/>
    </source>
</evidence>
<dbReference type="Gene3D" id="2.40.160.20">
    <property type="match status" value="1"/>
</dbReference>
<dbReference type="AlphaFoldDB" id="A0A4Q0XBW5"/>
<sequence length="292" mass="33129">MKKSILIAIFLFSYSLVGAQETYTVDGKSVQLKTAAEGTLGLLWNIIDDHYRYFIKTQDNQLSELINTKNADHIYQEQYKSTLKELTNNTIDVSKVKLKLPSLARFIDQFNRAVNPDYVSMNSKFKPDFHLGVFGGITNSPFVRNPQNEKSAVFGAEIEMLGGANNRHSGYLQLRHVTEADAFKYKTTELSLGYRYRFVQTSRFSLYGDAKFATLNFTKATITYTDDNDMTKTEYLDETAFDLPLIIGLGADLKLSNSIYANLSYNQIFAVFFKNQGNFSSDITLGLKFKVN</sequence>
<dbReference type="EMBL" id="SDDZ01000021">
    <property type="protein sequence ID" value="RXJ43780.1"/>
    <property type="molecule type" value="Genomic_DNA"/>
</dbReference>
<dbReference type="SUPFAM" id="SSF56925">
    <property type="entry name" value="OMPA-like"/>
    <property type="match status" value="1"/>
</dbReference>
<dbReference type="OrthoDB" id="1411114at2"/>
<feature type="domain" description="Outer membrane protein beta-barrel" evidence="3">
    <location>
        <begin position="122"/>
        <end position="288"/>
    </location>
</feature>
<comment type="caution">
    <text evidence="4">The sequence shown here is derived from an EMBL/GenBank/DDBJ whole genome shotgun (WGS) entry which is preliminary data.</text>
</comment>